<evidence type="ECO:0000313" key="2">
    <source>
        <dbReference type="EMBL" id="GJN22229.1"/>
    </source>
</evidence>
<reference evidence="2" key="2">
    <citation type="submission" date="2021-12" db="EMBL/GenBank/DDBJ databases">
        <title>Resequencing data analysis of finger millet.</title>
        <authorList>
            <person name="Hatakeyama M."/>
            <person name="Aluri S."/>
            <person name="Balachadran M.T."/>
            <person name="Sivarajan S.R."/>
            <person name="Poveda L."/>
            <person name="Shimizu-Inatsugi R."/>
            <person name="Schlapbach R."/>
            <person name="Sreeman S.M."/>
            <person name="Shimizu K.K."/>
        </authorList>
    </citation>
    <scope>NUCLEOTIDE SEQUENCE</scope>
</reference>
<sequence>MPPDHGGACNDGGGNAGAGGKDQQRDVEGSAGASGQRGPLLLPDDAAKKQFAKELLAYTTLMSSTKHVSREDVSKETGCDALSFHQLLAVALDKIEAALGKFSDGPFLLDQFSLIFFSNIKNYDITAGRPNLQQFIEEVNKINAYTETKQDPQFVLEHTKKRLGIASS</sequence>
<dbReference type="AlphaFoldDB" id="A0AAV5EFT7"/>
<evidence type="ECO:0000313" key="3">
    <source>
        <dbReference type="Proteomes" id="UP001054889"/>
    </source>
</evidence>
<dbReference type="InterPro" id="IPR036282">
    <property type="entry name" value="Glutathione-S-Trfase_C_sf"/>
</dbReference>
<evidence type="ECO:0000256" key="1">
    <source>
        <dbReference type="SAM" id="MobiDB-lite"/>
    </source>
</evidence>
<feature type="compositionally biased region" description="Gly residues" evidence="1">
    <location>
        <begin position="9"/>
        <end position="20"/>
    </location>
</feature>
<dbReference type="GO" id="GO:0004364">
    <property type="term" value="F:glutathione transferase activity"/>
    <property type="evidence" value="ECO:0007669"/>
    <property type="project" value="InterPro"/>
</dbReference>
<gene>
    <name evidence="2" type="primary">gb09778</name>
    <name evidence="2" type="ORF">PR202_gb09778</name>
</gene>
<feature type="region of interest" description="Disordered" evidence="1">
    <location>
        <begin position="1"/>
        <end position="42"/>
    </location>
</feature>
<organism evidence="2 3">
    <name type="scientific">Eleusine coracana subsp. coracana</name>
    <dbReference type="NCBI Taxonomy" id="191504"/>
    <lineage>
        <taxon>Eukaryota</taxon>
        <taxon>Viridiplantae</taxon>
        <taxon>Streptophyta</taxon>
        <taxon>Embryophyta</taxon>
        <taxon>Tracheophyta</taxon>
        <taxon>Spermatophyta</taxon>
        <taxon>Magnoliopsida</taxon>
        <taxon>Liliopsida</taxon>
        <taxon>Poales</taxon>
        <taxon>Poaceae</taxon>
        <taxon>PACMAD clade</taxon>
        <taxon>Chloridoideae</taxon>
        <taxon>Cynodonteae</taxon>
        <taxon>Eleusininae</taxon>
        <taxon>Eleusine</taxon>
    </lineage>
</organism>
<accession>A0AAV5EFT7</accession>
<reference evidence="2" key="1">
    <citation type="journal article" date="2018" name="DNA Res.">
        <title>Multiple hybrid de novo genome assembly of finger millet, an orphan allotetraploid crop.</title>
        <authorList>
            <person name="Hatakeyama M."/>
            <person name="Aluri S."/>
            <person name="Balachadran M.T."/>
            <person name="Sivarajan S.R."/>
            <person name="Patrignani A."/>
            <person name="Gruter S."/>
            <person name="Poveda L."/>
            <person name="Shimizu-Inatsugi R."/>
            <person name="Baeten J."/>
            <person name="Francoijs K.J."/>
            <person name="Nataraja K.N."/>
            <person name="Reddy Y.A.N."/>
            <person name="Phadnis S."/>
            <person name="Ravikumar R.L."/>
            <person name="Schlapbach R."/>
            <person name="Sreeman S.M."/>
            <person name="Shimizu K.K."/>
        </authorList>
    </citation>
    <scope>NUCLEOTIDE SEQUENCE</scope>
</reference>
<dbReference type="EMBL" id="BQKI01000075">
    <property type="protein sequence ID" value="GJN22229.1"/>
    <property type="molecule type" value="Genomic_DNA"/>
</dbReference>
<dbReference type="PANTHER" id="PTHR44328:SF16">
    <property type="entry name" value="PROTEIN IN2-1 HOMOLOG B"/>
    <property type="match status" value="1"/>
</dbReference>
<name>A0AAV5EFT7_ELECO</name>
<keyword evidence="3" id="KW-1185">Reference proteome</keyword>
<dbReference type="PANTHER" id="PTHR44328">
    <property type="entry name" value="GLUTATHIONE S-TRANSFERASE L1"/>
    <property type="match status" value="1"/>
</dbReference>
<dbReference type="SUPFAM" id="SSF47616">
    <property type="entry name" value="GST C-terminal domain-like"/>
    <property type="match status" value="1"/>
</dbReference>
<protein>
    <submittedName>
        <fullName evidence="2">Uncharacterized protein</fullName>
    </submittedName>
</protein>
<proteinExistence type="predicted"/>
<dbReference type="Proteomes" id="UP001054889">
    <property type="component" value="Unassembled WGS sequence"/>
</dbReference>
<dbReference type="InterPro" id="IPR044629">
    <property type="entry name" value="GSTL1/2/3"/>
</dbReference>
<dbReference type="Gene3D" id="1.20.1050.10">
    <property type="match status" value="1"/>
</dbReference>
<comment type="caution">
    <text evidence="2">The sequence shown here is derived from an EMBL/GenBank/DDBJ whole genome shotgun (WGS) entry which is preliminary data.</text>
</comment>